<dbReference type="SMART" id="SM00382">
    <property type="entry name" value="AAA"/>
    <property type="match status" value="1"/>
</dbReference>
<dbReference type="InParanoid" id="A0A543B2T0"/>
<dbReference type="Pfam" id="PF00271">
    <property type="entry name" value="Helicase_C"/>
    <property type="match status" value="1"/>
</dbReference>
<protein>
    <submittedName>
        <fullName evidence="12">Lhr family ATP dependent helicase</fullName>
    </submittedName>
</protein>
<evidence type="ECO:0000313" key="13">
    <source>
        <dbReference type="Proteomes" id="UP000317043"/>
    </source>
</evidence>
<accession>A0A543B2T0</accession>
<dbReference type="SUPFAM" id="SSF52540">
    <property type="entry name" value="P-loop containing nucleoside triphosphate hydrolases"/>
    <property type="match status" value="1"/>
</dbReference>
<organism evidence="12 13">
    <name type="scientific">Stackebrandtia endophytica</name>
    <dbReference type="NCBI Taxonomy" id="1496996"/>
    <lineage>
        <taxon>Bacteria</taxon>
        <taxon>Bacillati</taxon>
        <taxon>Actinomycetota</taxon>
        <taxon>Actinomycetes</taxon>
        <taxon>Glycomycetales</taxon>
        <taxon>Glycomycetaceae</taxon>
        <taxon>Stackebrandtia</taxon>
    </lineage>
</organism>
<feature type="region of interest" description="Disordered" evidence="9">
    <location>
        <begin position="1221"/>
        <end position="1243"/>
    </location>
</feature>
<evidence type="ECO:0000256" key="2">
    <source>
        <dbReference type="ARBA" id="ARBA00022763"/>
    </source>
</evidence>
<dbReference type="SMART" id="SM00487">
    <property type="entry name" value="DEXDc"/>
    <property type="match status" value="1"/>
</dbReference>
<keyword evidence="13" id="KW-1185">Reference proteome</keyword>
<dbReference type="Pfam" id="PF23235">
    <property type="entry name" value="WHD_3rd_Lhr"/>
    <property type="match status" value="1"/>
</dbReference>
<keyword evidence="1" id="KW-0547">Nucleotide-binding</keyword>
<dbReference type="Pfam" id="PF23236">
    <property type="entry name" value="WHD_2nd_Lhr"/>
    <property type="match status" value="1"/>
</dbReference>
<proteinExistence type="predicted"/>
<feature type="domain" description="Helicase ATP-binding" evidence="10">
    <location>
        <begin position="32"/>
        <end position="225"/>
    </location>
</feature>
<evidence type="ECO:0000313" key="12">
    <source>
        <dbReference type="EMBL" id="TQL79122.1"/>
    </source>
</evidence>
<keyword evidence="8" id="KW-0413">Isomerase</keyword>
<comment type="caution">
    <text evidence="12">The sequence shown here is derived from an EMBL/GenBank/DDBJ whole genome shotgun (WGS) entry which is preliminary data.</text>
</comment>
<dbReference type="Pfam" id="PF00270">
    <property type="entry name" value="DEAD"/>
    <property type="match status" value="1"/>
</dbReference>
<dbReference type="GO" id="GO:0004386">
    <property type="term" value="F:helicase activity"/>
    <property type="evidence" value="ECO:0007669"/>
    <property type="project" value="UniProtKB-KW"/>
</dbReference>
<dbReference type="InterPro" id="IPR013701">
    <property type="entry name" value="Lhr-like_DEAD/DEAH_assoc"/>
</dbReference>
<dbReference type="InterPro" id="IPR014001">
    <property type="entry name" value="Helicase_ATP-bd"/>
</dbReference>
<dbReference type="Pfam" id="PF23234">
    <property type="entry name" value="WHD_4th_Lhr"/>
    <property type="match status" value="1"/>
</dbReference>
<keyword evidence="2" id="KW-0227">DNA damage</keyword>
<dbReference type="InterPro" id="IPR045628">
    <property type="entry name" value="Lhr_WH_dom"/>
</dbReference>
<evidence type="ECO:0000256" key="6">
    <source>
        <dbReference type="ARBA" id="ARBA00023125"/>
    </source>
</evidence>
<feature type="compositionally biased region" description="Low complexity" evidence="9">
    <location>
        <begin position="1225"/>
        <end position="1240"/>
    </location>
</feature>
<feature type="domain" description="Helicase C-terminal" evidence="11">
    <location>
        <begin position="266"/>
        <end position="444"/>
    </location>
</feature>
<dbReference type="SMART" id="SM00490">
    <property type="entry name" value="HELICc"/>
    <property type="match status" value="1"/>
</dbReference>
<evidence type="ECO:0000259" key="10">
    <source>
        <dbReference type="PROSITE" id="PS51192"/>
    </source>
</evidence>
<dbReference type="PROSITE" id="PS51192">
    <property type="entry name" value="HELICASE_ATP_BIND_1"/>
    <property type="match status" value="1"/>
</dbReference>
<evidence type="ECO:0000256" key="1">
    <source>
        <dbReference type="ARBA" id="ARBA00022741"/>
    </source>
</evidence>
<dbReference type="InterPro" id="IPR003593">
    <property type="entry name" value="AAA+_ATPase"/>
</dbReference>
<evidence type="ECO:0000256" key="7">
    <source>
        <dbReference type="ARBA" id="ARBA00023204"/>
    </source>
</evidence>
<evidence type="ECO:0000256" key="3">
    <source>
        <dbReference type="ARBA" id="ARBA00022801"/>
    </source>
</evidence>
<dbReference type="GO" id="GO:0006281">
    <property type="term" value="P:DNA repair"/>
    <property type="evidence" value="ECO:0007669"/>
    <property type="project" value="UniProtKB-KW"/>
</dbReference>
<dbReference type="OrthoDB" id="9815222at2"/>
<keyword evidence="3" id="KW-0378">Hydrolase</keyword>
<reference evidence="12 13" key="1">
    <citation type="submission" date="2019-06" db="EMBL/GenBank/DDBJ databases">
        <title>Sequencing the genomes of 1000 actinobacteria strains.</title>
        <authorList>
            <person name="Klenk H.-P."/>
        </authorList>
    </citation>
    <scope>NUCLEOTIDE SEQUENCE [LARGE SCALE GENOMIC DNA]</scope>
    <source>
        <strain evidence="12 13">DSM 45928</strain>
    </source>
</reference>
<evidence type="ECO:0000256" key="4">
    <source>
        <dbReference type="ARBA" id="ARBA00022806"/>
    </source>
</evidence>
<dbReference type="Gene3D" id="3.40.50.300">
    <property type="entry name" value="P-loop containing nucleotide triphosphate hydrolases"/>
    <property type="match status" value="2"/>
</dbReference>
<keyword evidence="4 12" id="KW-0347">Helicase</keyword>
<dbReference type="InterPro" id="IPR011545">
    <property type="entry name" value="DEAD/DEAH_box_helicase_dom"/>
</dbReference>
<dbReference type="Proteomes" id="UP000317043">
    <property type="component" value="Unassembled WGS sequence"/>
</dbReference>
<dbReference type="InterPro" id="IPR055368">
    <property type="entry name" value="WH3_Lhr"/>
</dbReference>
<dbReference type="GO" id="GO:0005524">
    <property type="term" value="F:ATP binding"/>
    <property type="evidence" value="ECO:0007669"/>
    <property type="project" value="UniProtKB-KW"/>
</dbReference>
<keyword evidence="6" id="KW-0238">DNA-binding</keyword>
<dbReference type="InterPro" id="IPR001650">
    <property type="entry name" value="Helicase_C-like"/>
</dbReference>
<dbReference type="GO" id="GO:0016887">
    <property type="term" value="F:ATP hydrolysis activity"/>
    <property type="evidence" value="ECO:0007669"/>
    <property type="project" value="TreeGrafter"/>
</dbReference>
<dbReference type="EMBL" id="VFOW01000001">
    <property type="protein sequence ID" value="TQL79122.1"/>
    <property type="molecule type" value="Genomic_DNA"/>
</dbReference>
<evidence type="ECO:0000256" key="9">
    <source>
        <dbReference type="SAM" id="MobiDB-lite"/>
    </source>
</evidence>
<dbReference type="InterPro" id="IPR055367">
    <property type="entry name" value="WH4_Lhr"/>
</dbReference>
<evidence type="ECO:0000259" key="11">
    <source>
        <dbReference type="PROSITE" id="PS51194"/>
    </source>
</evidence>
<dbReference type="Pfam" id="PF08494">
    <property type="entry name" value="DEAD_assoc"/>
    <property type="match status" value="1"/>
</dbReference>
<dbReference type="Pfam" id="PF19306">
    <property type="entry name" value="WHD_Lhr"/>
    <property type="match status" value="1"/>
</dbReference>
<evidence type="ECO:0000256" key="5">
    <source>
        <dbReference type="ARBA" id="ARBA00022840"/>
    </source>
</evidence>
<name>A0A543B2T0_9ACTN</name>
<dbReference type="RefSeq" id="WP_142044181.1">
    <property type="nucleotide sequence ID" value="NZ_JBHTGS010000002.1"/>
</dbReference>
<dbReference type="CDD" id="cd18796">
    <property type="entry name" value="SF2_C_LHR"/>
    <property type="match status" value="1"/>
</dbReference>
<dbReference type="InterPro" id="IPR055369">
    <property type="entry name" value="WH2_Lhr"/>
</dbReference>
<dbReference type="InterPro" id="IPR052511">
    <property type="entry name" value="ATP-dep_Helicase"/>
</dbReference>
<dbReference type="PANTHER" id="PTHR47962:SF5">
    <property type="entry name" value="ATP-DEPENDENT HELICASE LHR-RELATED"/>
    <property type="match status" value="1"/>
</dbReference>
<keyword evidence="5" id="KW-0067">ATP-binding</keyword>
<dbReference type="PROSITE" id="PS51194">
    <property type="entry name" value="HELICASE_CTER"/>
    <property type="match status" value="1"/>
</dbReference>
<sequence>MSTDSPADFSPATRRWFDQTFGSATSAQAEAWAAISAGENALVVAPTGSGKTLAAFLWALDRLTHSPRPSDPIKRCRVLYVSPLKALAYDVERNLRQPLAGITQTAQRMGTTVPDVSVAMRTGDTPPDQRRAFARAPSDILITTPESLFLLLTSQARRALSGIETVIVDEVHAVSGTKRGAHLALSLERLDELLPTPAQRVGLSATVRPIEATADFLGGNRPVTVVQPAITKSVEVSVEVMVEDLADLDEVDEHGQPSVWPSITRRLVDLIEAHRSTIVFVNSRLLAERLCARVNELAGGVALPDRAEGAQMMAQSAVAAGAPRVLARAHHGSMSREERLVVESGLKSGELRAVVATSSLELGIDMGAVELVVQIGAPPSASAGLQRVGRAGHQVGAVSRGVMLPTHRSDLLAAAVTTERMSRRELEAMRPPRNPVDVLSQQVVAMVSMEDWSVDRLATVVRRAAPFAELSDTAFFAVLDMLSGRYPSTGFSGLRPKLVWDRAARRLSARPGAQRIAVQNAGTIPDRGLYGVFLTGGGRGSRVGELDEEMVYESRVGDVFILGATSWRIDEITPDRVLVSPAPGRAARMPFWKGDDIGRPAELGRAIGERIRTMDEQWGLSTGLNPAAAGNLAGYVTAQRRHSGITVDDRTVVMERFRDELGDWRLVIHCVLGARVNRPWALAIAARLRDRYGIDGHLMAADDGIVARLPDMPEPPDASLIRFDAEEIHHLITDELPASALFAGRFRECAARALLLPRRAVQRRQPLWQQRQRAGQLFAVARGFEDFPITAEAARECLEEYFDMPELSGLMAALTRETIRIEQVVAESPSPFATSLMSAYVAANLYGEDQPLAERRVAALNSGLLDSLLGEDQRLLDADLVAEAERWLQWLDDRVLAGPEDVAELLRVLGDVSDAELVARGLTPDAARELAVEGRAVTITVAGQDRWVGVEDAGRYRHGIGAEIPAEVPEDLLSAPPRPLDDLIARYARTHGPFTAEACSRRFGVPESEVTAALHRLDADGVVDHGRFLAAGPDRQWCAVDVLRLLRRKTIAALRAEIAPVPPTKYASFLAGWQGIGGKATGADAIADVMERLQGTLIPASAWENLILAARVEDYSPAWLDELTASGELLWAGSGALPSNDGHLCFAFADSASLLLPQPDDSVLVDEVHHRLLAVLDRARFFRDVADDLTDLADDDQILAALWDLVWAGWVSNDTLAPVRGRLAGPTSSRSTRPGSRAPRFGSRRVARRANPLAAGRWYRLPPVETDPTQRALAATSSLLDRHGVVVSGAPAGHASGFAGLYPVLSAMESRGSLRRGYFVNGLGAAQFADPTAVDRLRSQPAAGAVVMAAVDPANPFGSGLPWPTGSGHRPGRRAGALVVICDGDLAWFIERGGKTMLSFTTDPATIRAAATALEQARRRLPKLMVEQVNGEPVIGTDIGNALTDVGFRITPKGLRLD</sequence>
<keyword evidence="7" id="KW-0234">DNA repair</keyword>
<dbReference type="InterPro" id="IPR027417">
    <property type="entry name" value="P-loop_NTPase"/>
</dbReference>
<dbReference type="GO" id="GO:0003677">
    <property type="term" value="F:DNA binding"/>
    <property type="evidence" value="ECO:0007669"/>
    <property type="project" value="UniProtKB-KW"/>
</dbReference>
<evidence type="ECO:0000256" key="8">
    <source>
        <dbReference type="ARBA" id="ARBA00023235"/>
    </source>
</evidence>
<gene>
    <name evidence="12" type="ORF">FB566_4723</name>
</gene>
<dbReference type="PANTHER" id="PTHR47962">
    <property type="entry name" value="ATP-DEPENDENT HELICASE LHR-RELATED-RELATED"/>
    <property type="match status" value="1"/>
</dbReference>